<dbReference type="AlphaFoldDB" id="A0A2C9JSC5"/>
<protein>
    <recommendedName>
        <fullName evidence="3">IgGFc-binding protein N-terminal domain-containing protein</fullName>
    </recommendedName>
</protein>
<organism evidence="1 2">
    <name type="scientific">Biomphalaria glabrata</name>
    <name type="common">Bloodfluke planorb</name>
    <name type="synonym">Freshwater snail</name>
    <dbReference type="NCBI Taxonomy" id="6526"/>
    <lineage>
        <taxon>Eukaryota</taxon>
        <taxon>Metazoa</taxon>
        <taxon>Spiralia</taxon>
        <taxon>Lophotrochozoa</taxon>
        <taxon>Mollusca</taxon>
        <taxon>Gastropoda</taxon>
        <taxon>Heterobranchia</taxon>
        <taxon>Euthyneura</taxon>
        <taxon>Panpulmonata</taxon>
        <taxon>Hygrophila</taxon>
        <taxon>Lymnaeoidea</taxon>
        <taxon>Planorbidae</taxon>
        <taxon>Biomphalaria</taxon>
    </lineage>
</organism>
<reference evidence="1" key="1">
    <citation type="submission" date="2020-05" db="UniProtKB">
        <authorList>
            <consortium name="EnsemblMetazoa"/>
        </authorList>
    </citation>
    <scope>IDENTIFICATION</scope>
    <source>
        <strain evidence="1">BB02</strain>
    </source>
</reference>
<dbReference type="Proteomes" id="UP000076420">
    <property type="component" value="Unassembled WGS sequence"/>
</dbReference>
<evidence type="ECO:0008006" key="3">
    <source>
        <dbReference type="Google" id="ProtNLM"/>
    </source>
</evidence>
<dbReference type="VEuPathDB" id="VectorBase:BGLB007265"/>
<proteinExistence type="predicted"/>
<dbReference type="EnsemblMetazoa" id="BGLB007265-RB">
    <property type="protein sequence ID" value="BGLB007265-PB"/>
    <property type="gene ID" value="BGLB007265"/>
</dbReference>
<name>A0A2C9JSC5_BIOGL</name>
<dbReference type="VEuPathDB" id="VectorBase:BGLAX_029087"/>
<dbReference type="KEGG" id="bgt:106066088"/>
<evidence type="ECO:0000313" key="1">
    <source>
        <dbReference type="EnsemblMetazoa" id="BGLB007265-PB"/>
    </source>
</evidence>
<accession>A0A2C9JSC5</accession>
<sequence>MTSVTAVSTASGTEFLITTPGFLTKSQKTKIPSVYLHIYTEYTTTTVQVQIMQFFYFTQYNRMDNNISLFVNFNQPKVLYVEQNYYPEPGSGVIPIICVLSSWPVNIMVSIHEGVRGQETFKAVPVAGWGRRYHAVTFGYKYSLVVMTSEEPNIITLTFQSNRSDFSYNHSGVIFKERSLY</sequence>
<evidence type="ECO:0000313" key="2">
    <source>
        <dbReference type="Proteomes" id="UP000076420"/>
    </source>
</evidence>
<gene>
    <name evidence="1" type="primary">106066088</name>
</gene>